<dbReference type="AlphaFoldDB" id="A0A067SRU5"/>
<organism evidence="1 2">
    <name type="scientific">Galerina marginata (strain CBS 339.88)</name>
    <dbReference type="NCBI Taxonomy" id="685588"/>
    <lineage>
        <taxon>Eukaryota</taxon>
        <taxon>Fungi</taxon>
        <taxon>Dikarya</taxon>
        <taxon>Basidiomycota</taxon>
        <taxon>Agaricomycotina</taxon>
        <taxon>Agaricomycetes</taxon>
        <taxon>Agaricomycetidae</taxon>
        <taxon>Agaricales</taxon>
        <taxon>Agaricineae</taxon>
        <taxon>Strophariaceae</taxon>
        <taxon>Galerina</taxon>
    </lineage>
</organism>
<dbReference type="OrthoDB" id="3052647at2759"/>
<keyword evidence="2" id="KW-1185">Reference proteome</keyword>
<proteinExistence type="predicted"/>
<accession>A0A067SRU5</accession>
<protein>
    <submittedName>
        <fullName evidence="1">Uncharacterized protein</fullName>
    </submittedName>
</protein>
<dbReference type="Gene3D" id="2.60.120.260">
    <property type="entry name" value="Galactose-binding domain-like"/>
    <property type="match status" value="1"/>
</dbReference>
<evidence type="ECO:0000313" key="1">
    <source>
        <dbReference type="EMBL" id="KDR69473.1"/>
    </source>
</evidence>
<dbReference type="Proteomes" id="UP000027222">
    <property type="component" value="Unassembled WGS sequence"/>
</dbReference>
<dbReference type="STRING" id="685588.A0A067SRU5"/>
<dbReference type="EMBL" id="KL142402">
    <property type="protein sequence ID" value="KDR69473.1"/>
    <property type="molecule type" value="Genomic_DNA"/>
</dbReference>
<reference evidence="2" key="1">
    <citation type="journal article" date="2014" name="Proc. Natl. Acad. Sci. U.S.A.">
        <title>Extensive sampling of basidiomycete genomes demonstrates inadequacy of the white-rot/brown-rot paradigm for wood decay fungi.</title>
        <authorList>
            <person name="Riley R."/>
            <person name="Salamov A.A."/>
            <person name="Brown D.W."/>
            <person name="Nagy L.G."/>
            <person name="Floudas D."/>
            <person name="Held B.W."/>
            <person name="Levasseur A."/>
            <person name="Lombard V."/>
            <person name="Morin E."/>
            <person name="Otillar R."/>
            <person name="Lindquist E.A."/>
            <person name="Sun H."/>
            <person name="LaButti K.M."/>
            <person name="Schmutz J."/>
            <person name="Jabbour D."/>
            <person name="Luo H."/>
            <person name="Baker S.E."/>
            <person name="Pisabarro A.G."/>
            <person name="Walton J.D."/>
            <person name="Blanchette R.A."/>
            <person name="Henrissat B."/>
            <person name="Martin F."/>
            <person name="Cullen D."/>
            <person name="Hibbett D.S."/>
            <person name="Grigoriev I.V."/>
        </authorList>
    </citation>
    <scope>NUCLEOTIDE SEQUENCE [LARGE SCALE GENOMIC DNA]</scope>
    <source>
        <strain evidence="2">CBS 339.88</strain>
    </source>
</reference>
<sequence length="169" mass="18376">MSDSTRFIIIDNTDPNIHYAGSWFEPDTSSFHDKGDNGPPWNSTLHGVNANATLSYNFTGTAVVAYGTFDRRSVRANGEPDPSWNCLVDGVAIRGTTISANGDTEHNELLCGVNSLSDGLHTIVLQATVTNSSSSFWFDDFHYLPSTSVQLDNATIIVDNTDPEIQFGN</sequence>
<gene>
    <name evidence="1" type="ORF">GALMADRAFT_1352487</name>
</gene>
<dbReference type="HOGENOM" id="CLU_1622900_0_0_1"/>
<evidence type="ECO:0000313" key="2">
    <source>
        <dbReference type="Proteomes" id="UP000027222"/>
    </source>
</evidence>
<name>A0A067SRU5_GALM3</name>
<feature type="non-terminal residue" evidence="1">
    <location>
        <position position="169"/>
    </location>
</feature>